<protein>
    <submittedName>
        <fullName evidence="3">Uncharacterized protein</fullName>
    </submittedName>
</protein>
<dbReference type="Proteomes" id="UP000540412">
    <property type="component" value="Unassembled WGS sequence"/>
</dbReference>
<evidence type="ECO:0000256" key="2">
    <source>
        <dbReference type="SAM" id="Phobius"/>
    </source>
</evidence>
<comment type="caution">
    <text evidence="3">The sequence shown here is derived from an EMBL/GenBank/DDBJ whole genome shotgun (WGS) entry which is preliminary data.</text>
</comment>
<keyword evidence="2" id="KW-0472">Membrane</keyword>
<dbReference type="EMBL" id="JACHIT010000001">
    <property type="protein sequence ID" value="MBB5914861.1"/>
    <property type="molecule type" value="Genomic_DNA"/>
</dbReference>
<sequence length="102" mass="10779">MTLREKVGIPVADPSPIYGTPHETADGSTVITVSTSGGLLRPGPRPLGIFVLRGDEVTWKPATDDGRVALIAVVTGLVAATFATLAMVRRPPWPDMTITQTQ</sequence>
<evidence type="ECO:0000313" key="4">
    <source>
        <dbReference type="Proteomes" id="UP000540412"/>
    </source>
</evidence>
<keyword evidence="2" id="KW-1133">Transmembrane helix</keyword>
<proteinExistence type="predicted"/>
<name>A0A7W9PEU1_9NOCA</name>
<keyword evidence="4" id="KW-1185">Reference proteome</keyword>
<feature type="region of interest" description="Disordered" evidence="1">
    <location>
        <begin position="1"/>
        <end position="23"/>
    </location>
</feature>
<accession>A0A7W9PEU1</accession>
<dbReference type="AlphaFoldDB" id="A0A7W9PEU1"/>
<evidence type="ECO:0000313" key="3">
    <source>
        <dbReference type="EMBL" id="MBB5914861.1"/>
    </source>
</evidence>
<reference evidence="3 4" key="1">
    <citation type="submission" date="2020-08" db="EMBL/GenBank/DDBJ databases">
        <title>Sequencing the genomes of 1000 actinobacteria strains.</title>
        <authorList>
            <person name="Klenk H.-P."/>
        </authorList>
    </citation>
    <scope>NUCLEOTIDE SEQUENCE [LARGE SCALE GENOMIC DNA]</scope>
    <source>
        <strain evidence="3 4">DSM 43582</strain>
    </source>
</reference>
<gene>
    <name evidence="3" type="ORF">BJY24_003728</name>
</gene>
<feature type="transmembrane region" description="Helical" evidence="2">
    <location>
        <begin position="68"/>
        <end position="88"/>
    </location>
</feature>
<keyword evidence="2" id="KW-0812">Transmembrane</keyword>
<organism evidence="3 4">
    <name type="scientific">Nocardia transvalensis</name>
    <dbReference type="NCBI Taxonomy" id="37333"/>
    <lineage>
        <taxon>Bacteria</taxon>
        <taxon>Bacillati</taxon>
        <taxon>Actinomycetota</taxon>
        <taxon>Actinomycetes</taxon>
        <taxon>Mycobacteriales</taxon>
        <taxon>Nocardiaceae</taxon>
        <taxon>Nocardia</taxon>
    </lineage>
</organism>
<dbReference type="RefSeq" id="WP_040746370.1">
    <property type="nucleotide sequence ID" value="NZ_JACHIT010000001.1"/>
</dbReference>
<evidence type="ECO:0000256" key="1">
    <source>
        <dbReference type="SAM" id="MobiDB-lite"/>
    </source>
</evidence>